<accession>A0AAE3G3R7</accession>
<dbReference type="PROSITE" id="PS50887">
    <property type="entry name" value="GGDEF"/>
    <property type="match status" value="1"/>
</dbReference>
<dbReference type="Gene3D" id="3.30.70.270">
    <property type="match status" value="1"/>
</dbReference>
<organism evidence="4 5">
    <name type="scientific">Natronocella acetinitrilica</name>
    <dbReference type="NCBI Taxonomy" id="414046"/>
    <lineage>
        <taxon>Bacteria</taxon>
        <taxon>Pseudomonadati</taxon>
        <taxon>Pseudomonadota</taxon>
        <taxon>Gammaproteobacteria</taxon>
        <taxon>Chromatiales</taxon>
        <taxon>Ectothiorhodospiraceae</taxon>
        <taxon>Natronocella</taxon>
    </lineage>
</organism>
<sequence>MEVLGITDELTGLYNRQYFMHRLAEEVERVRRYGGALTLISLALDNYEHMVANDGRNKADTALQQMAKALASRTRTSDIRARVEGGRLMIACVGTSLAQASWLADALRGALPAVSAPVSLPMTCSFGVTEMVDGDTAGALISRADKLLAEAIEDGGDAVIC</sequence>
<evidence type="ECO:0000313" key="5">
    <source>
        <dbReference type="Proteomes" id="UP001205843"/>
    </source>
</evidence>
<dbReference type="InterPro" id="IPR000160">
    <property type="entry name" value="GGDEF_dom"/>
</dbReference>
<evidence type="ECO:0000259" key="3">
    <source>
        <dbReference type="PROSITE" id="PS50887"/>
    </source>
</evidence>
<gene>
    <name evidence="4" type="ORF">J2T57_002418</name>
</gene>
<dbReference type="AlphaFoldDB" id="A0AAE3G3R7"/>
<dbReference type="Proteomes" id="UP001205843">
    <property type="component" value="Unassembled WGS sequence"/>
</dbReference>
<dbReference type="RefSeq" id="WP_253478462.1">
    <property type="nucleotide sequence ID" value="NZ_JALJXV010000005.1"/>
</dbReference>
<dbReference type="PANTHER" id="PTHR45138:SF9">
    <property type="entry name" value="DIGUANYLATE CYCLASE DGCM-RELATED"/>
    <property type="match status" value="1"/>
</dbReference>
<dbReference type="InterPro" id="IPR029787">
    <property type="entry name" value="Nucleotide_cyclase"/>
</dbReference>
<dbReference type="PANTHER" id="PTHR45138">
    <property type="entry name" value="REGULATORY COMPONENTS OF SENSORY TRANSDUCTION SYSTEM"/>
    <property type="match status" value="1"/>
</dbReference>
<dbReference type="SUPFAM" id="SSF55073">
    <property type="entry name" value="Nucleotide cyclase"/>
    <property type="match status" value="1"/>
</dbReference>
<keyword evidence="5" id="KW-1185">Reference proteome</keyword>
<evidence type="ECO:0000256" key="2">
    <source>
        <dbReference type="ARBA" id="ARBA00034247"/>
    </source>
</evidence>
<evidence type="ECO:0000313" key="4">
    <source>
        <dbReference type="EMBL" id="MCP1675270.1"/>
    </source>
</evidence>
<comment type="caution">
    <text evidence="4">The sequence shown here is derived from an EMBL/GenBank/DDBJ whole genome shotgun (WGS) entry which is preliminary data.</text>
</comment>
<reference evidence="4" key="1">
    <citation type="submission" date="2022-03" db="EMBL/GenBank/DDBJ databases">
        <title>Genomic Encyclopedia of Type Strains, Phase III (KMG-III): the genomes of soil and plant-associated and newly described type strains.</title>
        <authorList>
            <person name="Whitman W."/>
        </authorList>
    </citation>
    <scope>NUCLEOTIDE SEQUENCE</scope>
    <source>
        <strain evidence="4">ANL 6-2</strain>
    </source>
</reference>
<feature type="domain" description="GGDEF" evidence="3">
    <location>
        <begin position="35"/>
        <end position="161"/>
    </location>
</feature>
<proteinExistence type="predicted"/>
<dbReference type="GO" id="GO:0052621">
    <property type="term" value="F:diguanylate cyclase activity"/>
    <property type="evidence" value="ECO:0007669"/>
    <property type="project" value="UniProtKB-EC"/>
</dbReference>
<protein>
    <recommendedName>
        <fullName evidence="1">diguanylate cyclase</fullName>
        <ecNumber evidence="1">2.7.7.65</ecNumber>
    </recommendedName>
</protein>
<dbReference type="Pfam" id="PF00990">
    <property type="entry name" value="GGDEF"/>
    <property type="match status" value="1"/>
</dbReference>
<dbReference type="EMBL" id="JALJXV010000005">
    <property type="protein sequence ID" value="MCP1675270.1"/>
    <property type="molecule type" value="Genomic_DNA"/>
</dbReference>
<name>A0AAE3G3R7_9GAMM</name>
<dbReference type="InterPro" id="IPR043128">
    <property type="entry name" value="Rev_trsase/Diguanyl_cyclase"/>
</dbReference>
<dbReference type="NCBIfam" id="TIGR00254">
    <property type="entry name" value="GGDEF"/>
    <property type="match status" value="1"/>
</dbReference>
<comment type="catalytic activity">
    <reaction evidence="2">
        <text>2 GTP = 3',3'-c-di-GMP + 2 diphosphate</text>
        <dbReference type="Rhea" id="RHEA:24898"/>
        <dbReference type="ChEBI" id="CHEBI:33019"/>
        <dbReference type="ChEBI" id="CHEBI:37565"/>
        <dbReference type="ChEBI" id="CHEBI:58805"/>
        <dbReference type="EC" id="2.7.7.65"/>
    </reaction>
</comment>
<dbReference type="InterPro" id="IPR050469">
    <property type="entry name" value="Diguanylate_Cyclase"/>
</dbReference>
<dbReference type="SMART" id="SM00267">
    <property type="entry name" value="GGDEF"/>
    <property type="match status" value="1"/>
</dbReference>
<evidence type="ECO:0000256" key="1">
    <source>
        <dbReference type="ARBA" id="ARBA00012528"/>
    </source>
</evidence>
<dbReference type="CDD" id="cd01949">
    <property type="entry name" value="GGDEF"/>
    <property type="match status" value="1"/>
</dbReference>
<dbReference type="EC" id="2.7.7.65" evidence="1"/>